<keyword evidence="7" id="KW-1185">Reference proteome</keyword>
<dbReference type="Pfam" id="PF13514">
    <property type="entry name" value="AAA_27"/>
    <property type="match status" value="1"/>
</dbReference>
<dbReference type="Gene3D" id="3.40.50.300">
    <property type="entry name" value="P-loop containing nucleotide triphosphate hydrolases"/>
    <property type="match status" value="2"/>
</dbReference>
<keyword evidence="4" id="KW-0175">Coiled coil</keyword>
<dbReference type="PANTHER" id="PTHR32114:SF2">
    <property type="entry name" value="ABC TRANSPORTER ABCH.3"/>
    <property type="match status" value="1"/>
</dbReference>
<name>A0A926DYB9_9FIRM</name>
<comment type="caution">
    <text evidence="6">The sequence shown here is derived from an EMBL/GenBank/DDBJ whole genome shotgun (WGS) entry which is preliminary data.</text>
</comment>
<comment type="subunit">
    <text evidence="2">Heterodimer of SbcC and SbcD.</text>
</comment>
<dbReference type="Gene3D" id="1.10.287.1490">
    <property type="match status" value="1"/>
</dbReference>
<dbReference type="PANTHER" id="PTHR32114">
    <property type="entry name" value="ABC TRANSPORTER ABCH.3"/>
    <property type="match status" value="1"/>
</dbReference>
<dbReference type="RefSeq" id="WP_249281598.1">
    <property type="nucleotide sequence ID" value="NZ_JACRST010000001.1"/>
</dbReference>
<proteinExistence type="inferred from homology"/>
<dbReference type="Pfam" id="PF13558">
    <property type="entry name" value="SbcC_Walker_B"/>
    <property type="match status" value="1"/>
</dbReference>
<feature type="coiled-coil region" evidence="4">
    <location>
        <begin position="604"/>
        <end position="687"/>
    </location>
</feature>
<feature type="coiled-coil region" evidence="4">
    <location>
        <begin position="235"/>
        <end position="413"/>
    </location>
</feature>
<dbReference type="AlphaFoldDB" id="A0A926DYB9"/>
<dbReference type="EMBL" id="JACRST010000001">
    <property type="protein sequence ID" value="MBC8545445.1"/>
    <property type="molecule type" value="Genomic_DNA"/>
</dbReference>
<evidence type="ECO:0000313" key="6">
    <source>
        <dbReference type="EMBL" id="MBC8545445.1"/>
    </source>
</evidence>
<evidence type="ECO:0000256" key="3">
    <source>
        <dbReference type="ARBA" id="ARBA00013368"/>
    </source>
</evidence>
<organism evidence="6 7">
    <name type="scientific">Ligaoa zhengdingensis</name>
    <dbReference type="NCBI Taxonomy" id="2763658"/>
    <lineage>
        <taxon>Bacteria</taxon>
        <taxon>Bacillati</taxon>
        <taxon>Bacillota</taxon>
        <taxon>Clostridia</taxon>
        <taxon>Eubacteriales</taxon>
        <taxon>Oscillospiraceae</taxon>
        <taxon>Ligaoa</taxon>
    </lineage>
</organism>
<evidence type="ECO:0000256" key="2">
    <source>
        <dbReference type="ARBA" id="ARBA00011322"/>
    </source>
</evidence>
<feature type="domain" description="YhaN AAA" evidence="5">
    <location>
        <begin position="1"/>
        <end position="67"/>
    </location>
</feature>
<evidence type="ECO:0000256" key="4">
    <source>
        <dbReference type="SAM" id="Coils"/>
    </source>
</evidence>
<dbReference type="Proteomes" id="UP000653127">
    <property type="component" value="Unassembled WGS sequence"/>
</dbReference>
<evidence type="ECO:0000313" key="7">
    <source>
        <dbReference type="Proteomes" id="UP000653127"/>
    </source>
</evidence>
<reference evidence="6" key="1">
    <citation type="submission" date="2020-08" db="EMBL/GenBank/DDBJ databases">
        <title>Genome public.</title>
        <authorList>
            <person name="Liu C."/>
            <person name="Sun Q."/>
        </authorList>
    </citation>
    <scope>NUCLEOTIDE SEQUENCE</scope>
    <source>
        <strain evidence="6">NSJ-31</strain>
    </source>
</reference>
<dbReference type="InterPro" id="IPR038734">
    <property type="entry name" value="YhaN_AAA"/>
</dbReference>
<accession>A0A926DYB9</accession>
<dbReference type="InterPro" id="IPR027417">
    <property type="entry name" value="P-loop_NTPase"/>
</dbReference>
<protein>
    <recommendedName>
        <fullName evidence="3">Nuclease SbcCD subunit C</fullName>
    </recommendedName>
</protein>
<sequence>MKPLKLTMTAFGPFAGSETIDFSSLTENGIFLVTGPTGAGKTMIFDAICFALYGRASGDSRQNENFKSDFAPAGVLCAVAFDFELRGKRFSIFRQPQQQKLNTKGQMTTVPAKAELTLPDGSVVTGTAEVNLRIGEILGLTLAQFKQIVMLAQGEFKRLLEASSDDKQEIFRRIFSTQLFDRFSQALGERSRKLDDTIHKQLDAIKVLAGGIDCAGDAELYAMTQAASIDAPTLLEALKRLIGQDCNALEQLEQSITQITEERDRLNPEQAAAINKKLEQREDLRKKLAVLQKKSGYVDQQKIRLDRIRGAQQASRSEQLMEQLGSQIRQYRQELRGCQSRQPVYSIAMQKAKNAMEEAKACEGAKQALIEQRAALDSAYSSLQKRERCEAELVELRQKLAQALCKEQTLQKLKARSELLVQLDEAEKRLGYAQRLSELCLQLMEENQAFLSLKNEYIQQYDRFLSAQAGLLARTLEDHLPCPVCGSVSHPDPARLEKDMPTQNDLDQTKGRLDEQSAKISSLETELKTTFRQLNYMDDVFSFDEADILNRMDEVGKTVERFQAQKSTLQKQKKQLEWEIAEEKAFEERSDPRYNDEIFVLEEIARLTSRIQRTKAEIDAKKAQIDELEAQLSEGMKNARQIEALSASLRTQIEQIDGQIAATTQQYISAKSEFEEIRKTIELAQEKLTPLNEQYLAAQIKFHAELQSHCFVSREMYEEYRDAQEEIPKLEEIVQNYGNATAAISAELGVLETELGKQQPIDLAALQQRHRALTEELAQRSSDKVKFSARLQINTQACNAIAQRFDGMEALFDEYKNVNELYRLSSGNNAQRISFESYVLAAYFDDIIALANLRLDQMTNGRYELRRRTDREKFGRSSGLNLEILDHFSGKARHITTLSGGESFKTSLALALGLADIVQIYSGGVVIDTMFIDEGFGTLDEESLGSAVQTLMSLKNGGRVVGIISHVAELKECIPARINVLPGKTGSSCRIAT</sequence>
<comment type="similarity">
    <text evidence="1">Belongs to the SMC family. SbcC subfamily.</text>
</comment>
<feature type="coiled-coil region" evidence="4">
    <location>
        <begin position="506"/>
        <end position="579"/>
    </location>
</feature>
<feature type="coiled-coil region" evidence="4">
    <location>
        <begin position="713"/>
        <end position="783"/>
    </location>
</feature>
<evidence type="ECO:0000256" key="1">
    <source>
        <dbReference type="ARBA" id="ARBA00006930"/>
    </source>
</evidence>
<gene>
    <name evidence="6" type="ORF">H8711_00645</name>
</gene>
<dbReference type="SUPFAM" id="SSF52540">
    <property type="entry name" value="P-loop containing nucleoside triphosphate hydrolases"/>
    <property type="match status" value="1"/>
</dbReference>
<evidence type="ECO:0000259" key="5">
    <source>
        <dbReference type="Pfam" id="PF13514"/>
    </source>
</evidence>